<dbReference type="Proteomes" id="UP000754821">
    <property type="component" value="Unassembled WGS sequence"/>
</dbReference>
<gene>
    <name evidence="1" type="ORF">EI163_05785</name>
</gene>
<dbReference type="RefSeq" id="WP_192527028.1">
    <property type="nucleotide sequence ID" value="NZ_RRZC01000004.1"/>
</dbReference>
<organism evidence="1 2">
    <name type="scientific">Halomonas citrativorans</name>
    <dbReference type="NCBI Taxonomy" id="2742612"/>
    <lineage>
        <taxon>Bacteria</taxon>
        <taxon>Pseudomonadati</taxon>
        <taxon>Pseudomonadota</taxon>
        <taxon>Gammaproteobacteria</taxon>
        <taxon>Oceanospirillales</taxon>
        <taxon>Halomonadaceae</taxon>
        <taxon>Halomonas</taxon>
    </lineage>
</organism>
<dbReference type="Pfam" id="PF06763">
    <property type="entry name" value="Minor_tail_Z"/>
    <property type="match status" value="1"/>
</dbReference>
<accession>A0ABR9FAI8</accession>
<evidence type="ECO:0000313" key="2">
    <source>
        <dbReference type="Proteomes" id="UP000754821"/>
    </source>
</evidence>
<name>A0ABR9FAI8_9GAMM</name>
<keyword evidence="2" id="KW-1185">Reference proteome</keyword>
<comment type="caution">
    <text evidence="1">The sequence shown here is derived from an EMBL/GenBank/DDBJ whole genome shotgun (WGS) entry which is preliminary data.</text>
</comment>
<dbReference type="EMBL" id="RRZC01000004">
    <property type="protein sequence ID" value="MBE0403069.1"/>
    <property type="molecule type" value="Genomic_DNA"/>
</dbReference>
<protein>
    <submittedName>
        <fullName evidence="1">Phage tail protein</fullName>
    </submittedName>
</protein>
<evidence type="ECO:0000313" key="1">
    <source>
        <dbReference type="EMBL" id="MBE0403069.1"/>
    </source>
</evidence>
<proteinExistence type="predicted"/>
<dbReference type="InterPro" id="IPR010633">
    <property type="entry name" value="Phage_lambda_GpZ"/>
</dbReference>
<sequence>MSQLAPIKITVDKQAIRRIESDLLHIKNGAPRAMSLAINHTLGVTRTEASKEIRKQVKLKAGYVRDKLKIKRATVNRLNGAIQTPTRGTLLTRYPHTRYKNSDMGVQVKPTGGKKRMPGAFFIRFANGVQVIAVRTEHGPGLGRSEGLKVLYGPSTSQVFTDVKDDLQAPSGNRLMQRLGYEADRLLKRQ</sequence>
<reference evidence="1 2" key="1">
    <citation type="submission" date="2020-07" db="EMBL/GenBank/DDBJ databases">
        <title>Halophilic bacteria isolated from french cheeses.</title>
        <authorList>
            <person name="Kothe C.I."/>
            <person name="Farah-Kraiem B."/>
            <person name="Renault P."/>
            <person name="Dridi B."/>
        </authorList>
    </citation>
    <scope>NUCLEOTIDE SEQUENCE [LARGE SCALE GENOMIC DNA]</scope>
    <source>
        <strain evidence="1 2">FME16</strain>
    </source>
</reference>